<dbReference type="PANTHER" id="PTHR46708:SF2">
    <property type="entry name" value="FIBRONECTIN TYPE-III DOMAIN-CONTAINING PROTEIN"/>
    <property type="match status" value="1"/>
</dbReference>
<reference evidence="3 5" key="1">
    <citation type="journal article" date="2012" name="Nature">
        <title>Algal genomes reveal evolutionary mosaicism and the fate of nucleomorphs.</title>
        <authorList>
            <consortium name="DOE Joint Genome Institute"/>
            <person name="Curtis B.A."/>
            <person name="Tanifuji G."/>
            <person name="Burki F."/>
            <person name="Gruber A."/>
            <person name="Irimia M."/>
            <person name="Maruyama S."/>
            <person name="Arias M.C."/>
            <person name="Ball S.G."/>
            <person name="Gile G.H."/>
            <person name="Hirakawa Y."/>
            <person name="Hopkins J.F."/>
            <person name="Kuo A."/>
            <person name="Rensing S.A."/>
            <person name="Schmutz J."/>
            <person name="Symeonidi A."/>
            <person name="Elias M."/>
            <person name="Eveleigh R.J."/>
            <person name="Herman E.K."/>
            <person name="Klute M.J."/>
            <person name="Nakayama T."/>
            <person name="Obornik M."/>
            <person name="Reyes-Prieto A."/>
            <person name="Armbrust E.V."/>
            <person name="Aves S.J."/>
            <person name="Beiko R.G."/>
            <person name="Coutinho P."/>
            <person name="Dacks J.B."/>
            <person name="Durnford D.G."/>
            <person name="Fast N.M."/>
            <person name="Green B.R."/>
            <person name="Grisdale C.J."/>
            <person name="Hempel F."/>
            <person name="Henrissat B."/>
            <person name="Hoppner M.P."/>
            <person name="Ishida K."/>
            <person name="Kim E."/>
            <person name="Koreny L."/>
            <person name="Kroth P.G."/>
            <person name="Liu Y."/>
            <person name="Malik S.B."/>
            <person name="Maier U.G."/>
            <person name="McRose D."/>
            <person name="Mock T."/>
            <person name="Neilson J.A."/>
            <person name="Onodera N.T."/>
            <person name="Poole A.M."/>
            <person name="Pritham E.J."/>
            <person name="Richards T.A."/>
            <person name="Rocap G."/>
            <person name="Roy S.W."/>
            <person name="Sarai C."/>
            <person name="Schaack S."/>
            <person name="Shirato S."/>
            <person name="Slamovits C.H."/>
            <person name="Spencer D.F."/>
            <person name="Suzuki S."/>
            <person name="Worden A.Z."/>
            <person name="Zauner S."/>
            <person name="Barry K."/>
            <person name="Bell C."/>
            <person name="Bharti A.K."/>
            <person name="Crow J.A."/>
            <person name="Grimwood J."/>
            <person name="Kramer R."/>
            <person name="Lindquist E."/>
            <person name="Lucas S."/>
            <person name="Salamov A."/>
            <person name="McFadden G.I."/>
            <person name="Lane C.E."/>
            <person name="Keeling P.J."/>
            <person name="Gray M.W."/>
            <person name="Grigoriev I.V."/>
            <person name="Archibald J.M."/>
        </authorList>
    </citation>
    <scope>NUCLEOTIDE SEQUENCE</scope>
    <source>
        <strain evidence="3 5">CCMP2712</strain>
    </source>
</reference>
<dbReference type="SMART" id="SM00060">
    <property type="entry name" value="FN3"/>
    <property type="match status" value="14"/>
</dbReference>
<dbReference type="Proteomes" id="UP000011087">
    <property type="component" value="Unassembled WGS sequence"/>
</dbReference>
<dbReference type="Gene3D" id="2.60.40.10">
    <property type="entry name" value="Immunoglobulins"/>
    <property type="match status" value="5"/>
</dbReference>
<keyword evidence="5" id="KW-1185">Reference proteome</keyword>
<dbReference type="EnsemblProtists" id="EKX40006">
    <property type="protein sequence ID" value="EKX40006"/>
    <property type="gene ID" value="GUITHDRAFT_113999"/>
</dbReference>
<dbReference type="PaxDb" id="55529-EKX40006"/>
<dbReference type="PANTHER" id="PTHR46708">
    <property type="entry name" value="TENASCIN"/>
    <property type="match status" value="1"/>
</dbReference>
<feature type="domain" description="Fibronectin type-III" evidence="2">
    <location>
        <begin position="2013"/>
        <end position="2121"/>
    </location>
</feature>
<evidence type="ECO:0000256" key="1">
    <source>
        <dbReference type="ARBA" id="ARBA00022737"/>
    </source>
</evidence>
<evidence type="ECO:0000313" key="4">
    <source>
        <dbReference type="EnsemblProtists" id="EKX40006"/>
    </source>
</evidence>
<reference evidence="5" key="2">
    <citation type="submission" date="2012-11" db="EMBL/GenBank/DDBJ databases">
        <authorList>
            <person name="Kuo A."/>
            <person name="Curtis B.A."/>
            <person name="Tanifuji G."/>
            <person name="Burki F."/>
            <person name="Gruber A."/>
            <person name="Irimia M."/>
            <person name="Maruyama S."/>
            <person name="Arias M.C."/>
            <person name="Ball S.G."/>
            <person name="Gile G.H."/>
            <person name="Hirakawa Y."/>
            <person name="Hopkins J.F."/>
            <person name="Rensing S.A."/>
            <person name="Schmutz J."/>
            <person name="Symeonidi A."/>
            <person name="Elias M."/>
            <person name="Eveleigh R.J."/>
            <person name="Herman E.K."/>
            <person name="Klute M.J."/>
            <person name="Nakayama T."/>
            <person name="Obornik M."/>
            <person name="Reyes-Prieto A."/>
            <person name="Armbrust E.V."/>
            <person name="Aves S.J."/>
            <person name="Beiko R.G."/>
            <person name="Coutinho P."/>
            <person name="Dacks J.B."/>
            <person name="Durnford D.G."/>
            <person name="Fast N.M."/>
            <person name="Green B.R."/>
            <person name="Grisdale C."/>
            <person name="Hempe F."/>
            <person name="Henrissat B."/>
            <person name="Hoppner M.P."/>
            <person name="Ishida K.-I."/>
            <person name="Kim E."/>
            <person name="Koreny L."/>
            <person name="Kroth P.G."/>
            <person name="Liu Y."/>
            <person name="Malik S.-B."/>
            <person name="Maier U.G."/>
            <person name="McRose D."/>
            <person name="Mock T."/>
            <person name="Neilson J.A."/>
            <person name="Onodera N.T."/>
            <person name="Poole A.M."/>
            <person name="Pritham E.J."/>
            <person name="Richards T.A."/>
            <person name="Rocap G."/>
            <person name="Roy S.W."/>
            <person name="Sarai C."/>
            <person name="Schaack S."/>
            <person name="Shirato S."/>
            <person name="Slamovits C.H."/>
            <person name="Spencer D.F."/>
            <person name="Suzuki S."/>
            <person name="Worden A.Z."/>
            <person name="Zauner S."/>
            <person name="Barry K."/>
            <person name="Bell C."/>
            <person name="Bharti A.K."/>
            <person name="Crow J.A."/>
            <person name="Grimwood J."/>
            <person name="Kramer R."/>
            <person name="Lindquist E."/>
            <person name="Lucas S."/>
            <person name="Salamov A."/>
            <person name="McFadden G.I."/>
            <person name="Lane C.E."/>
            <person name="Keeling P.J."/>
            <person name="Gray M.W."/>
            <person name="Grigoriev I.V."/>
            <person name="Archibald J.M."/>
        </authorList>
    </citation>
    <scope>NUCLEOTIDE SEQUENCE</scope>
    <source>
        <strain evidence="5">CCMP2712</strain>
    </source>
</reference>
<evidence type="ECO:0000259" key="2">
    <source>
        <dbReference type="PROSITE" id="PS50853"/>
    </source>
</evidence>
<accession>L1IUR4</accession>
<dbReference type="OrthoDB" id="443915at2759"/>
<gene>
    <name evidence="3" type="ORF">GUITHDRAFT_113999</name>
</gene>
<dbReference type="eggNOG" id="KOG3544">
    <property type="taxonomic scope" value="Eukaryota"/>
</dbReference>
<dbReference type="InterPro" id="IPR050991">
    <property type="entry name" value="ECM_Regulatory_Proteins"/>
</dbReference>
<dbReference type="HOGENOM" id="CLU_226917_0_0_1"/>
<name>L1IUR4_GUITC</name>
<dbReference type="Pfam" id="PF00041">
    <property type="entry name" value="fn3"/>
    <property type="match status" value="2"/>
</dbReference>
<dbReference type="CDD" id="cd00063">
    <property type="entry name" value="FN3"/>
    <property type="match status" value="5"/>
</dbReference>
<evidence type="ECO:0000313" key="5">
    <source>
        <dbReference type="Proteomes" id="UP000011087"/>
    </source>
</evidence>
<dbReference type="RefSeq" id="XP_005826986.1">
    <property type="nucleotide sequence ID" value="XM_005826929.1"/>
</dbReference>
<feature type="domain" description="Fibronectin type-III" evidence="2">
    <location>
        <begin position="1607"/>
        <end position="1702"/>
    </location>
</feature>
<dbReference type="EMBL" id="JH993035">
    <property type="protein sequence ID" value="EKX40006.1"/>
    <property type="molecule type" value="Genomic_DNA"/>
</dbReference>
<dbReference type="InterPro" id="IPR036116">
    <property type="entry name" value="FN3_sf"/>
</dbReference>
<feature type="domain" description="Fibronectin type-III" evidence="2">
    <location>
        <begin position="1067"/>
        <end position="1181"/>
    </location>
</feature>
<dbReference type="PROSITE" id="PS50853">
    <property type="entry name" value="FN3"/>
    <property type="match status" value="4"/>
</dbReference>
<feature type="domain" description="Fibronectin type-III" evidence="2">
    <location>
        <begin position="1406"/>
        <end position="1517"/>
    </location>
</feature>
<dbReference type="GeneID" id="17296771"/>
<keyword evidence="1" id="KW-0677">Repeat</keyword>
<evidence type="ECO:0000313" key="3">
    <source>
        <dbReference type="EMBL" id="EKX40006.1"/>
    </source>
</evidence>
<organism evidence="3">
    <name type="scientific">Guillardia theta (strain CCMP2712)</name>
    <name type="common">Cryptophyte</name>
    <dbReference type="NCBI Taxonomy" id="905079"/>
    <lineage>
        <taxon>Eukaryota</taxon>
        <taxon>Cryptophyceae</taxon>
        <taxon>Pyrenomonadales</taxon>
        <taxon>Geminigeraceae</taxon>
        <taxon>Guillardia</taxon>
    </lineage>
</organism>
<reference evidence="4" key="3">
    <citation type="submission" date="2016-03" db="UniProtKB">
        <authorList>
            <consortium name="EnsemblProtists"/>
        </authorList>
    </citation>
    <scope>IDENTIFICATION</scope>
</reference>
<dbReference type="SUPFAM" id="SSF49265">
    <property type="entry name" value="Fibronectin type III"/>
    <property type="match status" value="6"/>
</dbReference>
<dbReference type="InterPro" id="IPR003961">
    <property type="entry name" value="FN3_dom"/>
</dbReference>
<dbReference type="KEGG" id="gtt:GUITHDRAFT_113999"/>
<dbReference type="STRING" id="905079.L1IUR4"/>
<proteinExistence type="predicted"/>
<dbReference type="InterPro" id="IPR013783">
    <property type="entry name" value="Ig-like_fold"/>
</dbReference>
<sequence length="2786" mass="297688">MDHGGRVCAPTSTRHEGVAVKTISSNKVQLDGGAAEQDGAYVGDLMMMGGESRRIISYSSERVVVVDPPFSSSEAGGQSYVIVRVCEVGALSHRVGHSFAAFGMNVAGVSSASLQFVIPAPVNSLLPVRTQNNKVEVSWSKSDMSNFFSVSVANLSSANASNPSAYHLVSVVGPGGSSYTLDTSSIPWLLNGRYFTVAVFAAVDRAGPFEKIGKHLHIFTAAGVPLAHSIATLRVMSKTETSFQLRFDFNLSQLNSDRPPMHICVEVCQVSSLNASCRLYPNGSFPADLQQAKKFYPQSGESWGEAEILSQEGFVLSQQEGYRIQAYAGNLYDDNGDGLVLGEEGFTLQPVQASEVLILGPLPPPVSDLKVKGTGNSLVKLAWSRTGAGGSLSSSYLVEVSDVSVSSSSSWQPARLVAARVTGLMLDATHARFLSPVSSHVGRSFTSAPYLGRSLTGTLLQCSSSSSPGQEDCRVSISSNVSFGLGQEEEFAVLLSEEEGHGWGLEGEKTYAFRVRAGNLNVLSFEQEGSNLVSCFTVLRPPPVSSLALDYLLGEDGAKLSWNAGGGGRMCERVEFEVDLSSNASSYSDRHRVALLVSSLLPSTYSVNVSGLSLGLSYRISICSRCQLQSSGLSPPFIDGDSLACSRSNEVLVTMTAKPSGPILGVAIVAFTSTAIRIGWQPKEHVDRYKVRVLVYNESVLLQSFLYQFPPPLLARFLPDLEPKLEDAVFQEPEAVLFLDPQGWGRYLEGAGAWFSFQVLGGSAHDGGEYSVMSEETPLYSLALQPELNYSLLLKTRTSATVSWSYREAGGLLDPQNHSQTLFSFSSLLLQAGSSWQPAAADRRKSIATADRGTWRSDQVVLEQLTDSGQLDLQVSASTIASSLPISVLGIFSVAQCPAKVNVTSSLCLSSSASAVHGAYAGLSLLVVRGDAMGFYDPFVLSYDGQERRLLLSRSPLSSSSSSNWVAIISIGSLPSSSLQTVVSVSGAVLHLSSVSSLTAGLFLRLASGKGRGEVRKVTSVSQAASSVTLSSSFDVSPELGDRFEVLNYSTRAALLLNVQLHGPPLAPVRLSSSKIFSASILLQWTELGQCQTKTGSVSCNITSALLQARETHSSRDFYVNAPWPSIEKNVSISVPGQALFTGLDPLSSYEVRVATRAAGVLELGAVSQPFAFKLTDIPPDERATIGDLTDSSSSSSVTLSWTIPGTLNPLAPPYVSKFKIAVGQDAASLLEYRDSTGAVLLLDRIDVCVYPIELARHSYTSNAAGIECRVTLTGLPPATILLFKIFCGNDFGFEQQGATSSLNRSNSSALLSWSRPLGWPQVTRYYVSYSQDNSSWTPAPGAAGARDIIVTENSTVQHRISELRRRTSYYFRVHVGGQDGVDGFYPDTVLDPTTSNVVSVLIADVPSRPVIGVALPSPPDRNSVLQLSWSSPIIDSPVSSYLVRVWDCGSGTSPACSSTPALFLSPAQQVATFLSSPAQLTGLKRGTWYQLQVAAQNLAGQGAWSDNSSLVRTLSLPSAVSHLNVSQLNPNSVVLSWSPSPGASSYKLVWSATQPLNPSFVLLTGDKTQYQHNFVFVNPLQVTYTIFAGDATAFEDQGRTVILPSAAQNFQITAGTQNSITFSWTPNPAANVFQIRFSRSPTFDNSRPAAPETSLTHQTVAGLLPDKLYFFKVFSRTSGATPYELFGSDLLNATASDLPLPLVSAAVTATSSSQVSLRWSPSPLGPRPTKFRVLWASQPLPCNGSLTASQFGNPLETEREEATITGLQLEQAIAIVVYAGNLKGFEQVGSSLLACVSPVAPVTQALVRGTSAGSQLGVTLNWRPPAEGMQPTSYRISASNRMGVKYFDSSDVLHNGARHSLQSAFVPLLQPYFLLLFSIHSRATSGFYEPAGGITASDDALLSAAAPTPSSWRVSRVSWNSVTFAARVHPQGANSSCFSARLYYQIPSLMLNGELNDFQLGCNQTSSWEEEVTAVGLSNNLLYLFDLRVLVGDAVFSPAILLPTLQASALDVPTSISVLGVTSSSVLLAWRPGVRGARVLEYVLEYYAMNASSSSIDETLVTNRIVAAHVGGPGEPQQLNVSSLSPAVKYAFFLRARSLSGWEAPPSASVSVTPIATPTDFAVTSVRGGEVVLSWASPRLDPYSSSSLPAAAIPALLVLLVRNSTVEQRVGPLAVSSSSVVVSGLTVASLYEFELLSLTSSGLELRSDPNRLLRVAPLPRPSNLSIAAMHENSVLLLCDVDLPAGSQLLLRVSSSLPQQYNQTCSLGQAQGSQQACQLTGLSPQLVYNITVSSMFLSSFDPLGVSILGVSPVELPVNASTCYVNVTEISLRWLAPSGSILPLFYRFSYSVNGGPELFYPHDIPADVSAREQRGSMFVSETLGRYAVSIHSVNPLTGLVSTIGSPPLIIDNTFGRGGDMLSLPRPCSGNMDEVRLWSLARDPLVLSTSLFDTVAVSSAKGLIGYWNFNNALEDHACIESLTYIRDEVTGQRSALLHGAKLSSSTIPIDRDPSVNVALTSGSVGQQAATSLSPLPLGGGEGIVVYFGGELRMAAAAADENPTDLIFFLLEVNNNLSSLPTGVVGQGRGGGNQVELNVTWQPLLRDAGKVLPMCLVLRGERRNPSYPFFRQQLTETRRCFTIFVPPCSLQVGAGEGLRSLGARFHVPWRTLFVLNNKLNSTGGVQTGQVLNFGKTFTIVADQALEDAISVMGTSWDDFINCNVKAVNTLLIKNSLSCPSLDYPQTCHALPLLKAGEVVVDVQYTDVERHAGKAEVQACFISRFHSSCL</sequence>
<protein>
    <recommendedName>
        <fullName evidence="2">Fibronectin type-III domain-containing protein</fullName>
    </recommendedName>
</protein>